<feature type="transmembrane region" description="Helical" evidence="3">
    <location>
        <begin position="244"/>
        <end position="263"/>
    </location>
</feature>
<feature type="transmembrane region" description="Helical" evidence="3">
    <location>
        <begin position="195"/>
        <end position="215"/>
    </location>
</feature>
<feature type="transmembrane region" description="Helical" evidence="3">
    <location>
        <begin position="434"/>
        <end position="453"/>
    </location>
</feature>
<feature type="transmembrane region" description="Helical" evidence="3">
    <location>
        <begin position="270"/>
        <end position="289"/>
    </location>
</feature>
<feature type="transmembrane region" description="Helical" evidence="3">
    <location>
        <begin position="582"/>
        <end position="599"/>
    </location>
</feature>
<feature type="transmembrane region" description="Helical" evidence="3">
    <location>
        <begin position="927"/>
        <end position="945"/>
    </location>
</feature>
<feature type="transmembrane region" description="Helical" evidence="3">
    <location>
        <begin position="557"/>
        <end position="576"/>
    </location>
</feature>
<feature type="transmembrane region" description="Helical" evidence="3">
    <location>
        <begin position="1318"/>
        <end position="1338"/>
    </location>
</feature>
<feature type="transmembrane region" description="Helical" evidence="3">
    <location>
        <begin position="1046"/>
        <end position="1067"/>
    </location>
</feature>
<keyword evidence="5" id="KW-1185">Reference proteome</keyword>
<dbReference type="eggNOG" id="COG3087">
    <property type="taxonomic scope" value="Bacteria"/>
</dbReference>
<dbReference type="Proteomes" id="UP000000844">
    <property type="component" value="Chromosome"/>
</dbReference>
<feature type="transmembrane region" description="Helical" evidence="3">
    <location>
        <begin position="880"/>
        <end position="897"/>
    </location>
</feature>
<dbReference type="NCBIfam" id="NF047321">
    <property type="entry name" value="SCO7613_CTERM"/>
    <property type="match status" value="1"/>
</dbReference>
<feature type="compositionally biased region" description="Pro residues" evidence="2">
    <location>
        <begin position="98"/>
        <end position="117"/>
    </location>
</feature>
<feature type="transmembrane region" description="Helical" evidence="3">
    <location>
        <begin position="384"/>
        <end position="411"/>
    </location>
</feature>
<feature type="transmembrane region" description="Helical" evidence="3">
    <location>
        <begin position="847"/>
        <end position="868"/>
    </location>
</feature>
<accession>D3Q177</accession>
<feature type="transmembrane region" description="Helical" evidence="3">
    <location>
        <begin position="791"/>
        <end position="811"/>
    </location>
</feature>
<feature type="region of interest" description="Disordered" evidence="2">
    <location>
        <begin position="466"/>
        <end position="555"/>
    </location>
</feature>
<feature type="transmembrane region" description="Helical" evidence="3">
    <location>
        <begin position="1014"/>
        <end position="1034"/>
    </location>
</feature>
<dbReference type="STRING" id="446470.Snas_6033"/>
<feature type="region of interest" description="Disordered" evidence="2">
    <location>
        <begin position="87"/>
        <end position="126"/>
    </location>
</feature>
<reference evidence="4 5" key="1">
    <citation type="journal article" date="2009" name="Stand. Genomic Sci.">
        <title>Complete genome sequence of Stackebrandtia nassauensis type strain (LLR-40K-21).</title>
        <authorList>
            <person name="Munk C."/>
            <person name="Lapidus A."/>
            <person name="Copeland A."/>
            <person name="Jando M."/>
            <person name="Mayilraj S."/>
            <person name="Glavina Del Rio T."/>
            <person name="Nolan M."/>
            <person name="Chen F."/>
            <person name="Lucas S."/>
            <person name="Tice H."/>
            <person name="Cheng J.F."/>
            <person name="Han C."/>
            <person name="Detter J.C."/>
            <person name="Bruce D."/>
            <person name="Goodwin L."/>
            <person name="Chain P."/>
            <person name="Pitluck S."/>
            <person name="Goker M."/>
            <person name="Ovchinikova G."/>
            <person name="Pati A."/>
            <person name="Ivanova N."/>
            <person name="Mavromatis K."/>
            <person name="Chen A."/>
            <person name="Palaniappan K."/>
            <person name="Land M."/>
            <person name="Hauser L."/>
            <person name="Chang Y.J."/>
            <person name="Jeffries C.D."/>
            <person name="Bristow J."/>
            <person name="Eisen J.A."/>
            <person name="Markowitz V."/>
            <person name="Hugenholtz P."/>
            <person name="Kyrpides N.C."/>
            <person name="Klenk H.P."/>
        </authorList>
    </citation>
    <scope>NUCLEOTIDE SEQUENCE [LARGE SCALE GENOMIC DNA]</scope>
    <source>
        <strain evidence="5">DSM 44728 / CIP 108903 / NRRL B-16338 / NBRC 102104 / LLR-40K-21</strain>
    </source>
</reference>
<feature type="transmembrane region" description="Helical" evidence="3">
    <location>
        <begin position="1541"/>
        <end position="1561"/>
    </location>
</feature>
<evidence type="ECO:0000313" key="4">
    <source>
        <dbReference type="EMBL" id="ADD45657.1"/>
    </source>
</evidence>
<feature type="transmembrane region" description="Helical" evidence="3">
    <location>
        <begin position="1154"/>
        <end position="1172"/>
    </location>
</feature>
<dbReference type="KEGG" id="sna:Snas_6033"/>
<feature type="transmembrane region" description="Helical" evidence="3">
    <location>
        <begin position="1102"/>
        <end position="1121"/>
    </location>
</feature>
<feature type="transmembrane region" description="Helical" evidence="3">
    <location>
        <begin position="1423"/>
        <end position="1444"/>
    </location>
</feature>
<feature type="region of interest" description="Disordered" evidence="2">
    <location>
        <begin position="972"/>
        <end position="1004"/>
    </location>
</feature>
<feature type="transmembrane region" description="Helical" evidence="3">
    <location>
        <begin position="1617"/>
        <end position="1634"/>
    </location>
</feature>
<feature type="compositionally biased region" description="Low complexity" evidence="2">
    <location>
        <begin position="478"/>
        <end position="495"/>
    </location>
</feature>
<feature type="transmembrane region" description="Helical" evidence="3">
    <location>
        <begin position="1344"/>
        <end position="1362"/>
    </location>
</feature>
<proteinExistence type="predicted"/>
<evidence type="ECO:0000313" key="5">
    <source>
        <dbReference type="Proteomes" id="UP000000844"/>
    </source>
</evidence>
<gene>
    <name evidence="4" type="ordered locus">Snas_6033</name>
</gene>
<feature type="transmembrane region" description="Helical" evidence="3">
    <location>
        <begin position="165"/>
        <end position="183"/>
    </location>
</feature>
<feature type="transmembrane region" description="Helical" evidence="3">
    <location>
        <begin position="744"/>
        <end position="764"/>
    </location>
</feature>
<feature type="transmembrane region" description="Helical" evidence="3">
    <location>
        <begin position="1239"/>
        <end position="1259"/>
    </location>
</feature>
<feature type="transmembrane region" description="Helical" evidence="3">
    <location>
        <begin position="1510"/>
        <end position="1529"/>
    </location>
</feature>
<keyword evidence="3" id="KW-0812">Transmembrane</keyword>
<evidence type="ECO:0000256" key="3">
    <source>
        <dbReference type="SAM" id="Phobius"/>
    </source>
</evidence>
<feature type="transmembrane region" description="Helical" evidence="3">
    <location>
        <begin position="606"/>
        <end position="625"/>
    </location>
</feature>
<dbReference type="InterPro" id="IPR058062">
    <property type="entry name" value="SCO7613_C"/>
</dbReference>
<feature type="transmembrane region" description="Helical" evidence="3">
    <location>
        <begin position="1369"/>
        <end position="1389"/>
    </location>
</feature>
<evidence type="ECO:0000256" key="2">
    <source>
        <dbReference type="SAM" id="MobiDB-lite"/>
    </source>
</evidence>
<dbReference type="HOGENOM" id="CLU_242700_0_0_11"/>
<feature type="transmembrane region" description="Helical" evidence="3">
    <location>
        <begin position="1456"/>
        <end position="1475"/>
    </location>
</feature>
<feature type="transmembrane region" description="Helical" evidence="3">
    <location>
        <begin position="328"/>
        <end position="349"/>
    </location>
</feature>
<feature type="transmembrane region" description="Helical" evidence="3">
    <location>
        <begin position="712"/>
        <end position="738"/>
    </location>
</feature>
<feature type="transmembrane region" description="Helical" evidence="3">
    <location>
        <begin position="631"/>
        <end position="650"/>
    </location>
</feature>
<feature type="transmembrane region" description="Helical" evidence="3">
    <location>
        <begin position="1567"/>
        <end position="1583"/>
    </location>
</feature>
<feature type="transmembrane region" description="Helical" evidence="3">
    <location>
        <begin position="1395"/>
        <end position="1411"/>
    </location>
</feature>
<feature type="transmembrane region" description="Helical" evidence="3">
    <location>
        <begin position="355"/>
        <end position="372"/>
    </location>
</feature>
<keyword evidence="3" id="KW-1133">Transmembrane helix</keyword>
<feature type="transmembrane region" description="Helical" evidence="3">
    <location>
        <begin position="135"/>
        <end position="159"/>
    </location>
</feature>
<feature type="transmembrane region" description="Helical" evidence="3">
    <location>
        <begin position="1266"/>
        <end position="1286"/>
    </location>
</feature>
<feature type="transmembrane region" description="Helical" evidence="3">
    <location>
        <begin position="1184"/>
        <end position="1206"/>
    </location>
</feature>
<sequence>MVTASPNQRTYICPQCGASAGVDHCPHCGRGPSPLLRALAQIDDEVDVRRFEANQLREQLNAVTDKIQALRKRRRAVTSELNRMLRESTAKRAAVDPDPTPPLPQPIPVAPAEPQPAPVAQTRTPEASTRSVQNVLLSLGGVLSAAAIIVFTAVAWATFGAPGRAGILTVITIGLMILPLWIVRRGLTATAETVSGLAILMVPCDAMALYLLRLFPTSTTEPVMEEPATHDFGGTITTALTSGIHTPGIGAGLLVITGIAVAYRMLTRMIVPGYAVAVLGVFTLAVAALQSSVALGTGLLLGSAAIQAFAATLFGRHPARRGRTAGRVLVQTCGALAAMTLLAAALYSVGSTKPGYTLLAVTALAAVLLAVTQRLPSTWRPGPLWTVRITVAASAFVAVALALIVAGRWLLLPLPAWSATLDVPDWPLDPRFPFGWRLTATVVILTVVVAALLPYDRWAAAMSANGAPEDLPEPGRPATASATSTTDVDGTTASAQANAPHSATVDANGATATATSRADVPHSATADHASAPTGTGQPTSAAAATTSPDPSTTARPAATLAGGVLALLTVAPALGWSWRASALLLTAAAIAIVAGALAVKQRRLSRALLISAIPVGLNAIVLSLGGDATTLTVLLAACGCLAILAPLACLRGQLAPGGALAGTALWTLMAALPVACHLLGLAPSHVAALSGILAATAALLGSLLLTHRANAYFRLFVSWTLFGLLGGIATTALTAAIIAGSRPVPLFVAIAAFAALPILLAIAVRLENTVDFHGPPDDTEAEPNLRRVRRLCTGLATIALLATLGAYVSMWAPADTLPGYVILALVAAMVTRVLPRRYGDGPDVGSWTVAGIACGFAAAAALSTIPALFGLTPTLPWLDWRTPALLGVVAVASLLLLPSAWRTATATTAATLGLLSAPVAWTVPWWSGPTLFTVLAVAYGLWAVFSPKPKPPQQSTNRADAESTGSLAFAASASSRTEAEPPGPHATAAEPSAEPRDRAAGTGETWSFPPVATVWARGLAAFAFAAYGLAAAALHANAPSPTARYSLTATLAAALVSACIVIAVLAYRRQRVVGGLAVASGLILLPGTVVMAGLAMHARTEPIQLGAMAAACFGLLVAAGLRFGAVGYLGWATLVVPPVAVACARAGVPSHQSGMYIAVAGLVGVGAAMLMLPNRRAAMIRTGLSGIAILSTMFKVLPLSIATMTLPYRWLGSVWTETPLTTMDGLVPSGSVPRFLVDATGWDLAILAVGVTTVALAILGLTGRGWGIGATFVALAIALPTVPVVFDLPWPSLPFAALAIAVAAYVLSTHVKLPASQLSILTIVAVICCGTGLTGSLASRGATLAALTVLSIGTLTGGLLGASTARRATGWLLSSATVTGLVTATAFAADLPTGRLPYGIVAVAALFLALASARTPLTGPATWAAEASGHLVALAAVATATAVSVKTVATTISTPAIVLVIYGALLGLLAVRAAPDDDADRLLTSKRWYTAGSITAAFAAYWLLLADARVSVIEVYTVPFALATLLAGWLELRRRPTLSSWTAYGPGLCLLLLPPLAQILLTEDEPLRRLGLGVASIAILLLGTRQRFQAPVVVATIMLVVQTGYEITLLWTLVPSWLPLAIGGVLLLTLGATFEKRRRDLRRLAGAITDMR</sequence>
<name>D3Q177_STANL</name>
<dbReference type="EMBL" id="CP001778">
    <property type="protein sequence ID" value="ADD45657.1"/>
    <property type="molecule type" value="Genomic_DNA"/>
</dbReference>
<feature type="transmembrane region" description="Helical" evidence="3">
    <location>
        <begin position="1074"/>
        <end position="1096"/>
    </location>
</feature>
<feature type="coiled-coil region" evidence="1">
    <location>
        <begin position="53"/>
        <end position="87"/>
    </location>
</feature>
<feature type="transmembrane region" description="Helical" evidence="3">
    <location>
        <begin position="1292"/>
        <end position="1311"/>
    </location>
</feature>
<feature type="transmembrane region" description="Helical" evidence="3">
    <location>
        <begin position="686"/>
        <end position="705"/>
    </location>
</feature>
<keyword evidence="3" id="KW-0472">Membrane</keyword>
<evidence type="ECO:0000256" key="1">
    <source>
        <dbReference type="SAM" id="Coils"/>
    </source>
</evidence>
<keyword evidence="1" id="KW-0175">Coiled coil</keyword>
<organism evidence="4 5">
    <name type="scientific">Stackebrandtia nassauensis (strain DSM 44728 / CIP 108903 / NRRL B-16338 / NBRC 102104 / LLR-40K-21)</name>
    <dbReference type="NCBI Taxonomy" id="446470"/>
    <lineage>
        <taxon>Bacteria</taxon>
        <taxon>Bacillati</taxon>
        <taxon>Actinomycetota</taxon>
        <taxon>Actinomycetes</taxon>
        <taxon>Glycomycetales</taxon>
        <taxon>Glycomycetaceae</taxon>
        <taxon>Stackebrandtia</taxon>
    </lineage>
</organism>
<protein>
    <submittedName>
        <fullName evidence="4">Uncharacterized protein</fullName>
    </submittedName>
</protein>
<feature type="transmembrane region" description="Helical" evidence="3">
    <location>
        <begin position="1128"/>
        <end position="1148"/>
    </location>
</feature>
<feature type="transmembrane region" description="Helical" evidence="3">
    <location>
        <begin position="1487"/>
        <end position="1504"/>
    </location>
</feature>
<feature type="transmembrane region" description="Helical" evidence="3">
    <location>
        <begin position="1590"/>
        <end position="1611"/>
    </location>
</feature>
<feature type="compositionally biased region" description="Low complexity" evidence="2">
    <location>
        <begin position="531"/>
        <end position="555"/>
    </location>
</feature>
<feature type="transmembrane region" description="Helical" evidence="3">
    <location>
        <begin position="295"/>
        <end position="316"/>
    </location>
</feature>
<feature type="transmembrane region" description="Helical" evidence="3">
    <location>
        <begin position="657"/>
        <end position="680"/>
    </location>
</feature>